<name>A0ABX7NB15_9BACT</name>
<evidence type="ECO:0000313" key="4">
    <source>
        <dbReference type="EMBL" id="QSQ14797.1"/>
    </source>
</evidence>
<dbReference type="Gene3D" id="3.40.630.30">
    <property type="match status" value="1"/>
</dbReference>
<dbReference type="Proteomes" id="UP000663090">
    <property type="component" value="Chromosome"/>
</dbReference>
<sequence length="164" mass="18417">MSQPIVRTVSPGAAEAPAFRIRRARRGDAEAMALLLRELGYPQGTDQQTVHWVVSHPEIEIFVAGDAQDRPVGMLSFSHRPQLRLRGRVATIDELVVTETWRRRGVGRALIKQILERCKVLSARQLQLVSPMATTPEARNFYTACGFSEVDAGVFRHLETEGRR</sequence>
<dbReference type="EMBL" id="CP071091">
    <property type="protein sequence ID" value="QSQ14797.1"/>
    <property type="molecule type" value="Genomic_DNA"/>
</dbReference>
<dbReference type="InterPro" id="IPR000182">
    <property type="entry name" value="GNAT_dom"/>
</dbReference>
<accession>A0ABX7NB15</accession>
<reference evidence="4 5" key="1">
    <citation type="submission" date="2021-02" db="EMBL/GenBank/DDBJ databases">
        <title>De Novo genome assembly of isolated myxobacteria.</title>
        <authorList>
            <person name="Stevens D.C."/>
        </authorList>
    </citation>
    <scope>NUCLEOTIDE SEQUENCE [LARGE SCALE GENOMIC DNA]</scope>
    <source>
        <strain evidence="4 5">SCHIC003</strain>
    </source>
</reference>
<evidence type="ECO:0000313" key="5">
    <source>
        <dbReference type="Proteomes" id="UP000663090"/>
    </source>
</evidence>
<organism evidence="4 5">
    <name type="scientific">Myxococcus landrumensis</name>
    <dbReference type="NCBI Taxonomy" id="2813577"/>
    <lineage>
        <taxon>Bacteria</taxon>
        <taxon>Pseudomonadati</taxon>
        <taxon>Myxococcota</taxon>
        <taxon>Myxococcia</taxon>
        <taxon>Myxococcales</taxon>
        <taxon>Cystobacterineae</taxon>
        <taxon>Myxococcaceae</taxon>
        <taxon>Myxococcus</taxon>
    </lineage>
</organism>
<evidence type="ECO:0000256" key="1">
    <source>
        <dbReference type="ARBA" id="ARBA00022679"/>
    </source>
</evidence>
<evidence type="ECO:0000259" key="3">
    <source>
        <dbReference type="PROSITE" id="PS51186"/>
    </source>
</evidence>
<proteinExistence type="predicted"/>
<gene>
    <name evidence="4" type="ORF">JY572_01525</name>
</gene>
<dbReference type="InterPro" id="IPR050832">
    <property type="entry name" value="Bact_Acetyltransf"/>
</dbReference>
<feature type="domain" description="N-acetyltransferase" evidence="3">
    <location>
        <begin position="19"/>
        <end position="164"/>
    </location>
</feature>
<evidence type="ECO:0000256" key="2">
    <source>
        <dbReference type="ARBA" id="ARBA00023315"/>
    </source>
</evidence>
<dbReference type="SUPFAM" id="SSF55729">
    <property type="entry name" value="Acyl-CoA N-acyltransferases (Nat)"/>
    <property type="match status" value="1"/>
</dbReference>
<keyword evidence="1" id="KW-0808">Transferase</keyword>
<dbReference type="InterPro" id="IPR016181">
    <property type="entry name" value="Acyl_CoA_acyltransferase"/>
</dbReference>
<dbReference type="PROSITE" id="PS51186">
    <property type="entry name" value="GNAT"/>
    <property type="match status" value="1"/>
</dbReference>
<dbReference type="CDD" id="cd04301">
    <property type="entry name" value="NAT_SF"/>
    <property type="match status" value="1"/>
</dbReference>
<keyword evidence="5" id="KW-1185">Reference proteome</keyword>
<dbReference type="Pfam" id="PF00583">
    <property type="entry name" value="Acetyltransf_1"/>
    <property type="match status" value="1"/>
</dbReference>
<dbReference type="PANTHER" id="PTHR43877">
    <property type="entry name" value="AMINOALKYLPHOSPHONATE N-ACETYLTRANSFERASE-RELATED-RELATED"/>
    <property type="match status" value="1"/>
</dbReference>
<protein>
    <submittedName>
        <fullName evidence="4">GNAT family N-acetyltransferase</fullName>
    </submittedName>
</protein>
<keyword evidence="2" id="KW-0012">Acyltransferase</keyword>